<dbReference type="KEGG" id="vg:37620026"/>
<dbReference type="Proteomes" id="UP000171536">
    <property type="component" value="Segment"/>
</dbReference>
<dbReference type="GO" id="GO:0016032">
    <property type="term" value="P:viral process"/>
    <property type="evidence" value="ECO:0007669"/>
    <property type="project" value="InterPro"/>
</dbReference>
<proteinExistence type="predicted"/>
<evidence type="ECO:0000313" key="3">
    <source>
        <dbReference type="Proteomes" id="UP000171536"/>
    </source>
</evidence>
<dbReference type="GO" id="GO:0045893">
    <property type="term" value="P:positive regulation of DNA-templated transcription"/>
    <property type="evidence" value="ECO:0007669"/>
    <property type="project" value="InterPro"/>
</dbReference>
<gene>
    <name evidence="2" type="primary">bet</name>
</gene>
<keyword evidence="3" id="KW-1185">Reference proteome</keyword>
<name>K7ZBX1_9RETR</name>
<organism evidence="2 3">
    <name type="scientific">simian foamy virus Pan troglodytes troglodytes</name>
    <dbReference type="NCBI Taxonomy" id="2849770"/>
    <lineage>
        <taxon>Viruses</taxon>
        <taxon>Riboviria</taxon>
        <taxon>Pararnavirae</taxon>
        <taxon>Artverviricota</taxon>
        <taxon>Revtraviricetes</taxon>
        <taxon>Ortervirales</taxon>
        <taxon>Retroviridae</taxon>
        <taxon>Spumaretrovirinae</taxon>
        <taxon>Simiispumavirus</taxon>
        <taxon>Simiispumavirus pantrotro</taxon>
        <taxon>Central chimpanzee simian foamy virus</taxon>
    </lineage>
</organism>
<sequence>MDSYQEEESVASTSGIQNLQTLSELVGPENAGEGELVIAEEPEENPRRPKRYTKREVKCVSYHAYRELEEKHPQHIKLQDWIPTPEEMITQKVQNQDLGTILSFDVTCLKSITSLGRNDPGNDPSIMSHVLPVVTPWPMSQDHYAPTLFGILDHYYKEYLKNPATFQTWKFTCQVDPSGKRFMGTQFWVPPLGQVNIQFYKNYQILTCCQAVDPFANIFHGTDDEMYDIDSGPDVWCTPSLCFKVIYEGAMSQKQEQKSWLCRLGHGHRMGAYEYRKIDLYAMKKGKENPYGERGDVALQYAYQVKRGCKAGCLASQVLNFKALQFHRTLMADLTNPRIGEGHLPHGYQAAMEAYGPQRGSSEERVWWNATRNQGRDGEYYREGGEEPHYPNTPAPHKKTWDERHKVLKLSSFATPSDIQRWATRALPYGWKVVTEAGDDYTSRRKIRTLTDMTQDEIRQRWERGYCDPFIDSGSDSDGPL</sequence>
<dbReference type="InterPro" id="IPR004956">
    <property type="entry name" value="Foamy_BEL"/>
</dbReference>
<dbReference type="Pfam" id="PF03274">
    <property type="entry name" value="Foamy_BEL"/>
    <property type="match status" value="1"/>
</dbReference>
<feature type="compositionally biased region" description="Polar residues" evidence="1">
    <location>
        <begin position="10"/>
        <end position="23"/>
    </location>
</feature>
<evidence type="ECO:0000313" key="2">
    <source>
        <dbReference type="EMBL" id="AFX98086.1"/>
    </source>
</evidence>
<dbReference type="EMBL" id="JQ867463">
    <property type="protein sequence ID" value="AFX98086.1"/>
    <property type="molecule type" value="Genomic_DNA"/>
</dbReference>
<protein>
    <submittedName>
        <fullName evidence="2">Bet protein</fullName>
    </submittedName>
</protein>
<feature type="region of interest" description="Disordered" evidence="1">
    <location>
        <begin position="1"/>
        <end position="52"/>
    </location>
</feature>
<accession>K7ZBX1</accession>
<evidence type="ECO:0000256" key="1">
    <source>
        <dbReference type="SAM" id="MobiDB-lite"/>
    </source>
</evidence>
<reference evidence="2 3" key="1">
    <citation type="journal article" date="2012" name="J. Virol.">
        <title>Genetic characterization of simian foamy viruses infecting humans.</title>
        <authorList>
            <person name="Rua R."/>
            <person name="Betsem E."/>
            <person name="Calattini S."/>
            <person name="Saib A."/>
            <person name="Gessain A."/>
        </authorList>
    </citation>
    <scope>NUCLEOTIDE SEQUENCE [LARGE SCALE GENOMIC DNA]</scope>
    <source>
        <strain evidence="2">Pan troglodytes troglodytes</strain>
    </source>
</reference>